<sequence>MTSIAITSFKGELPALTPRLLQPTNAQVARNVNLRKGSLRAESAPLPVTGITGVINPSSIYRYPFGNNGLGFWFAWGNGLQVNVAKSPLAKDSWSRVYWTGDSFPKMAPIGVATQGDGPYPSGFYRLGIPAPESAPIVAEDNGSTEAPMTLVNAAYIVTFVSAYGEEGPPSLASNIIARWDSANDQVGSRVKVQMPPVVSGPYNLVTKRLYRSESGGEYLHVADFNIAQEMWVDEVNSENLGIACPSLTWDMPDASMVGLVEMPNGIMAGFFDNTLCFSEPFHPHAWPIDYQIAFPDKVVGIGVTSAGLVVATTGRPRLITGTTPAAMADSAPDADRVCVGRGSVVDMGEYVAYASTEGLVAVSGGEPQLITEGILTPEQWQALNPASIHACRYEGRYLAFYDGGCFALAPGEGIEFIDAHAASSYYDIAASSLYLIQGSTISKWRGGSPMTYRWRSKVFEFPPGAANFSCGKVAADAYPVQVVVVADGATVLDIDIHDHQMFRLPPGYAEAREWQVEASGTTEVFSLQIANTPSELT</sequence>
<reference evidence="1 2" key="1">
    <citation type="submission" date="2016-10" db="EMBL/GenBank/DDBJ databases">
        <authorList>
            <person name="Varghese N."/>
            <person name="Submissions S."/>
        </authorList>
    </citation>
    <scope>NUCLEOTIDE SEQUENCE [LARGE SCALE GENOMIC DNA]</scope>
    <source>
        <strain evidence="1 2">BS2771</strain>
    </source>
</reference>
<name>A0ABY0W9Y8_9PSED</name>
<evidence type="ECO:0000313" key="2">
    <source>
        <dbReference type="Proteomes" id="UP000199620"/>
    </source>
</evidence>
<dbReference type="Proteomes" id="UP000199620">
    <property type="component" value="Chromosome I"/>
</dbReference>
<accession>A0ABY0W9Y8</accession>
<protein>
    <submittedName>
        <fullName evidence="1">Uncharacterized protein</fullName>
    </submittedName>
</protein>
<proteinExistence type="predicted"/>
<evidence type="ECO:0000313" key="1">
    <source>
        <dbReference type="EMBL" id="SDU90800.1"/>
    </source>
</evidence>
<dbReference type="RefSeq" id="WP_170233116.1">
    <property type="nucleotide sequence ID" value="NZ_BMNU01000015.1"/>
</dbReference>
<dbReference type="EMBL" id="LT629800">
    <property type="protein sequence ID" value="SDU90800.1"/>
    <property type="molecule type" value="Genomic_DNA"/>
</dbReference>
<gene>
    <name evidence="1" type="ORF">SAMN04490181_1363</name>
</gene>
<keyword evidence="2" id="KW-1185">Reference proteome</keyword>
<organism evidence="1 2">
    <name type="scientific">Pseudomonas brenneri</name>
    <dbReference type="NCBI Taxonomy" id="129817"/>
    <lineage>
        <taxon>Bacteria</taxon>
        <taxon>Pseudomonadati</taxon>
        <taxon>Pseudomonadota</taxon>
        <taxon>Gammaproteobacteria</taxon>
        <taxon>Pseudomonadales</taxon>
        <taxon>Pseudomonadaceae</taxon>
        <taxon>Pseudomonas</taxon>
    </lineage>
</organism>